<dbReference type="AlphaFoldDB" id="H6C8V0"/>
<keyword evidence="2" id="KW-1185">Reference proteome</keyword>
<evidence type="ECO:0000313" key="2">
    <source>
        <dbReference type="Proteomes" id="UP000007304"/>
    </source>
</evidence>
<gene>
    <name evidence="1" type="ORF">HMPREF1120_08483</name>
</gene>
<dbReference type="HOGENOM" id="CLU_2133531_0_0_1"/>
<organism evidence="1 2">
    <name type="scientific">Exophiala dermatitidis (strain ATCC 34100 / CBS 525.76 / NIH/UT8656)</name>
    <name type="common">Black yeast</name>
    <name type="synonym">Wangiella dermatitidis</name>
    <dbReference type="NCBI Taxonomy" id="858893"/>
    <lineage>
        <taxon>Eukaryota</taxon>
        <taxon>Fungi</taxon>
        <taxon>Dikarya</taxon>
        <taxon>Ascomycota</taxon>
        <taxon>Pezizomycotina</taxon>
        <taxon>Eurotiomycetes</taxon>
        <taxon>Chaetothyriomycetidae</taxon>
        <taxon>Chaetothyriales</taxon>
        <taxon>Herpotrichiellaceae</taxon>
        <taxon>Exophiala</taxon>
    </lineage>
</organism>
<dbReference type="Proteomes" id="UP000007304">
    <property type="component" value="Unassembled WGS sequence"/>
</dbReference>
<dbReference type="RefSeq" id="XP_009160988.1">
    <property type="nucleotide sequence ID" value="XM_009162740.1"/>
</dbReference>
<accession>H6C8V0</accession>
<evidence type="ECO:0000313" key="1">
    <source>
        <dbReference type="EMBL" id="EHY60527.1"/>
    </source>
</evidence>
<reference evidence="1" key="1">
    <citation type="submission" date="2011-07" db="EMBL/GenBank/DDBJ databases">
        <title>The Genome Sequence of Exophiala (Wangiella) dermatitidis NIH/UT8656.</title>
        <authorList>
            <consortium name="The Broad Institute Genome Sequencing Platform"/>
            <person name="Cuomo C."/>
            <person name="Wang Z."/>
            <person name="Hunicke-Smith S."/>
            <person name="Szanislo P.J."/>
            <person name="Earl A."/>
            <person name="Young S.K."/>
            <person name="Zeng Q."/>
            <person name="Gargeya S."/>
            <person name="Fitzgerald M."/>
            <person name="Haas B."/>
            <person name="Abouelleil A."/>
            <person name="Alvarado L."/>
            <person name="Arachchi H.M."/>
            <person name="Berlin A."/>
            <person name="Brown A."/>
            <person name="Chapman S.B."/>
            <person name="Chen Z."/>
            <person name="Dunbar C."/>
            <person name="Freedman E."/>
            <person name="Gearin G."/>
            <person name="Gellesch M."/>
            <person name="Goldberg J."/>
            <person name="Griggs A."/>
            <person name="Gujja S."/>
            <person name="Heiman D."/>
            <person name="Howarth C."/>
            <person name="Larson L."/>
            <person name="Lui A."/>
            <person name="MacDonald P.J.P."/>
            <person name="Montmayeur A."/>
            <person name="Murphy C."/>
            <person name="Neiman D."/>
            <person name="Pearson M."/>
            <person name="Priest M."/>
            <person name="Roberts A."/>
            <person name="Saif S."/>
            <person name="Shea T."/>
            <person name="Shenoy N."/>
            <person name="Sisk P."/>
            <person name="Stolte C."/>
            <person name="Sykes S."/>
            <person name="Wortman J."/>
            <person name="Nusbaum C."/>
            <person name="Birren B."/>
        </authorList>
    </citation>
    <scope>NUCLEOTIDE SEQUENCE</scope>
    <source>
        <strain evidence="1">NIH/UT8656</strain>
    </source>
</reference>
<dbReference type="InParanoid" id="H6C8V0"/>
<dbReference type="VEuPathDB" id="FungiDB:HMPREF1120_08483"/>
<proteinExistence type="predicted"/>
<dbReference type="EMBL" id="JH226136">
    <property type="protein sequence ID" value="EHY60527.1"/>
    <property type="molecule type" value="Genomic_DNA"/>
</dbReference>
<name>H6C8V0_EXODN</name>
<protein>
    <submittedName>
        <fullName evidence="1">Uncharacterized protein</fullName>
    </submittedName>
</protein>
<dbReference type="GeneID" id="20313122"/>
<sequence length="113" mass="12646">MRIQLDVPIQTAGELQRPTSRRRTAELLPAVEGLPLVSIILFASDFPACLNIWGSSMHIGKRFAQFATVVEASVLCTVTHHQGGGLSRLHQQFLFRSWNNAVSHHRRETDEAD</sequence>